<dbReference type="SUPFAM" id="SSF52540">
    <property type="entry name" value="P-loop containing nucleoside triphosphate hydrolases"/>
    <property type="match status" value="1"/>
</dbReference>
<reference evidence="2 3" key="1">
    <citation type="submission" date="2016-07" db="EMBL/GenBank/DDBJ databases">
        <title>Genomic analysis of zinc-resistant bacterium Mucilaginibacter pedocola TBZ30.</title>
        <authorList>
            <person name="Huang J."/>
            <person name="Tang J."/>
        </authorList>
    </citation>
    <scope>NUCLEOTIDE SEQUENCE [LARGE SCALE GENOMIC DNA]</scope>
    <source>
        <strain evidence="2 3">TBZ30</strain>
    </source>
</reference>
<dbReference type="PANTHER" id="PTHR12788:SF10">
    <property type="entry name" value="PROTEIN-TYROSINE SULFOTRANSFERASE"/>
    <property type="match status" value="1"/>
</dbReference>
<evidence type="ECO:0000313" key="2">
    <source>
        <dbReference type="EMBL" id="OOQ59348.1"/>
    </source>
</evidence>
<dbReference type="InterPro" id="IPR026634">
    <property type="entry name" value="TPST-like"/>
</dbReference>
<dbReference type="OrthoDB" id="5432096at2"/>
<proteinExistence type="predicted"/>
<evidence type="ECO:0008006" key="4">
    <source>
        <dbReference type="Google" id="ProtNLM"/>
    </source>
</evidence>
<dbReference type="EMBL" id="MBTF01000013">
    <property type="protein sequence ID" value="OOQ59348.1"/>
    <property type="molecule type" value="Genomic_DNA"/>
</dbReference>
<evidence type="ECO:0000256" key="1">
    <source>
        <dbReference type="ARBA" id="ARBA00022679"/>
    </source>
</evidence>
<name>A0A1S9PFG7_9SPHI</name>
<dbReference type="Gene3D" id="3.40.50.300">
    <property type="entry name" value="P-loop containing nucleotide triphosphate hydrolases"/>
    <property type="match status" value="1"/>
</dbReference>
<protein>
    <recommendedName>
        <fullName evidence="4">Sulfotransferase</fullName>
    </recommendedName>
</protein>
<dbReference type="PANTHER" id="PTHR12788">
    <property type="entry name" value="PROTEIN-TYROSINE SULFOTRANSFERASE 2"/>
    <property type="match status" value="1"/>
</dbReference>
<dbReference type="GO" id="GO:0008476">
    <property type="term" value="F:protein-tyrosine sulfotransferase activity"/>
    <property type="evidence" value="ECO:0007669"/>
    <property type="project" value="InterPro"/>
</dbReference>
<dbReference type="RefSeq" id="WP_078348671.1">
    <property type="nucleotide sequence ID" value="NZ_MBTF01000013.1"/>
</dbReference>
<comment type="caution">
    <text evidence="2">The sequence shown here is derived from an EMBL/GenBank/DDBJ whole genome shotgun (WGS) entry which is preliminary data.</text>
</comment>
<dbReference type="AlphaFoldDB" id="A0A1S9PFG7"/>
<dbReference type="InterPro" id="IPR027417">
    <property type="entry name" value="P-loop_NTPase"/>
</dbReference>
<accession>A0A1S9PFG7</accession>
<sequence length="374" mass="42011">MLLRIAEAEEQLNALLTVKRIQDSPDPALLAKAREWSALVWDEAVGLGPMPLSEMEVTDGLRLATRPVYICGVHRSGTTLVRNLLDGHPRLCVLPSEGTFYTNQERHLSKLPQTEWAKHLGTEWLRRLANPVNQAPYWLLGRSIAEASPYVSFARYVLSWWQAVEHRPGTQWPHLAIVLAYASCTNNLKAKYWIDKTPTNEQYLDRIRQEAPDARIIHVIREPLATIASRKVMEPGAAFKGALRALKISYIIAERERSEDDPAYLLVHYEQLCNQPKAVIEEMALLLGIANLPVLGQATVAGMPAEPNSSFGADKDGGNIVKSKKEERNDVLNAEEKKLIAAYLSAEAGTLGYALPVIDLLERIWLRLKYRLVR</sequence>
<organism evidence="2 3">
    <name type="scientific">Mucilaginibacter pedocola</name>
    <dbReference type="NCBI Taxonomy" id="1792845"/>
    <lineage>
        <taxon>Bacteria</taxon>
        <taxon>Pseudomonadati</taxon>
        <taxon>Bacteroidota</taxon>
        <taxon>Sphingobacteriia</taxon>
        <taxon>Sphingobacteriales</taxon>
        <taxon>Sphingobacteriaceae</taxon>
        <taxon>Mucilaginibacter</taxon>
    </lineage>
</organism>
<keyword evidence="3" id="KW-1185">Reference proteome</keyword>
<dbReference type="STRING" id="1792845.BC343_28035"/>
<dbReference type="Proteomes" id="UP000189739">
    <property type="component" value="Unassembled WGS sequence"/>
</dbReference>
<dbReference type="Pfam" id="PF13469">
    <property type="entry name" value="Sulfotransfer_3"/>
    <property type="match status" value="1"/>
</dbReference>
<keyword evidence="1" id="KW-0808">Transferase</keyword>
<evidence type="ECO:0000313" key="3">
    <source>
        <dbReference type="Proteomes" id="UP000189739"/>
    </source>
</evidence>
<gene>
    <name evidence="2" type="ORF">BC343_28035</name>
</gene>